<gene>
    <name evidence="2" type="ORF">J2I48_05875</name>
</gene>
<comment type="caution">
    <text evidence="2">The sequence shown here is derived from an EMBL/GenBank/DDBJ whole genome shotgun (WGS) entry which is preliminary data.</text>
</comment>
<reference evidence="2 3" key="1">
    <citation type="submission" date="2021-03" db="EMBL/GenBank/DDBJ databases">
        <title>Fibrella sp. HMF5036 genome sequencing and assembly.</title>
        <authorList>
            <person name="Kang H."/>
            <person name="Kim H."/>
            <person name="Bae S."/>
            <person name="Joh K."/>
        </authorList>
    </citation>
    <scope>NUCLEOTIDE SEQUENCE [LARGE SCALE GENOMIC DNA]</scope>
    <source>
        <strain evidence="2 3">HMF5036</strain>
    </source>
</reference>
<name>A0A939G5C3_9BACT</name>
<protein>
    <submittedName>
        <fullName evidence="2">Uncharacterized protein</fullName>
    </submittedName>
</protein>
<accession>A0A939G5C3</accession>
<dbReference type="EMBL" id="JAFMYU010000003">
    <property type="protein sequence ID" value="MBO0930512.1"/>
    <property type="molecule type" value="Genomic_DNA"/>
</dbReference>
<proteinExistence type="predicted"/>
<evidence type="ECO:0000313" key="2">
    <source>
        <dbReference type="EMBL" id="MBO0930512.1"/>
    </source>
</evidence>
<sequence>MQHFINSDQQEPRRIGPLGHHLREPPDRFERLAGGKEQVDDVKQALGYGFAE</sequence>
<keyword evidence="3" id="KW-1185">Reference proteome</keyword>
<dbReference type="AlphaFoldDB" id="A0A939G5C3"/>
<feature type="region of interest" description="Disordered" evidence="1">
    <location>
        <begin position="1"/>
        <end position="26"/>
    </location>
</feature>
<organism evidence="2 3">
    <name type="scientific">Fibrella aquatilis</name>
    <dbReference type="NCBI Taxonomy" id="2817059"/>
    <lineage>
        <taxon>Bacteria</taxon>
        <taxon>Pseudomonadati</taxon>
        <taxon>Bacteroidota</taxon>
        <taxon>Cytophagia</taxon>
        <taxon>Cytophagales</taxon>
        <taxon>Spirosomataceae</taxon>
        <taxon>Fibrella</taxon>
    </lineage>
</organism>
<evidence type="ECO:0000256" key="1">
    <source>
        <dbReference type="SAM" id="MobiDB-lite"/>
    </source>
</evidence>
<evidence type="ECO:0000313" key="3">
    <source>
        <dbReference type="Proteomes" id="UP000664795"/>
    </source>
</evidence>
<dbReference type="RefSeq" id="WP_207334470.1">
    <property type="nucleotide sequence ID" value="NZ_JAFMYU010000003.1"/>
</dbReference>
<dbReference type="Proteomes" id="UP000664795">
    <property type="component" value="Unassembled WGS sequence"/>
</dbReference>